<dbReference type="Gene3D" id="3.30.710.10">
    <property type="entry name" value="Potassium Channel Kv1.1, Chain A"/>
    <property type="match status" value="1"/>
</dbReference>
<evidence type="ECO:0008006" key="3">
    <source>
        <dbReference type="Google" id="ProtNLM"/>
    </source>
</evidence>
<reference evidence="1 2" key="1">
    <citation type="submission" date="2023-11" db="EMBL/GenBank/DDBJ databases">
        <title>Halocaridina rubra genome assembly.</title>
        <authorList>
            <person name="Smith C."/>
        </authorList>
    </citation>
    <scope>NUCLEOTIDE SEQUENCE [LARGE SCALE GENOMIC DNA]</scope>
    <source>
        <strain evidence="1">EP-1</strain>
        <tissue evidence="1">Whole</tissue>
    </source>
</reference>
<dbReference type="EMBL" id="JAXCGZ010004807">
    <property type="protein sequence ID" value="KAK7081479.1"/>
    <property type="molecule type" value="Genomic_DNA"/>
</dbReference>
<keyword evidence="2" id="KW-1185">Reference proteome</keyword>
<gene>
    <name evidence="1" type="ORF">SK128_027471</name>
</gene>
<protein>
    <recommendedName>
        <fullName evidence="3">BTB domain-containing protein</fullName>
    </recommendedName>
</protein>
<evidence type="ECO:0000313" key="2">
    <source>
        <dbReference type="Proteomes" id="UP001381693"/>
    </source>
</evidence>
<dbReference type="AlphaFoldDB" id="A0AAN8XL67"/>
<accession>A0AAN8XL67</accession>
<dbReference type="CDD" id="cd18186">
    <property type="entry name" value="BTB_POZ_ZBTB_KLHL-like"/>
    <property type="match status" value="1"/>
</dbReference>
<comment type="caution">
    <text evidence="1">The sequence shown here is derived from an EMBL/GenBank/DDBJ whole genome shotgun (WGS) entry which is preliminary data.</text>
</comment>
<sequence>MAGFHDKNSRVVGTWKIIECVSLSGSSEATGIEGTEFVLSEAGDVTWTVTDGCDALPLFSCQMYEVYTYQNLQCYGNRTLLRFAAYNGHIIEFRLDQPVMSRDLMLLTYDGWFMLQCEKLSSPEVVPDLPYSLLPAFSDGYFSDVVITSSSGRKFEVHSIVLKASMPDIDCSDLCGVEDSALETILHYLYSCSLPSALTPPIAHKTIAATQHLRGFEDFRKKCDVFIKNSNLRNRLVCLMQEVQECVEAMAQLFNPNDPCGTSPTHLISVLKAALRQMAIGIVKVIELSQEFEHCGWTLTQEEQHEVMRYTRSRLPVILVMVVKLLANVRASLAALNYHTRQQLSQQLVPE</sequence>
<evidence type="ECO:0000313" key="1">
    <source>
        <dbReference type="EMBL" id="KAK7081479.1"/>
    </source>
</evidence>
<dbReference type="Proteomes" id="UP001381693">
    <property type="component" value="Unassembled WGS sequence"/>
</dbReference>
<dbReference type="InterPro" id="IPR011333">
    <property type="entry name" value="SKP1/BTB/POZ_sf"/>
</dbReference>
<feature type="non-terminal residue" evidence="1">
    <location>
        <position position="351"/>
    </location>
</feature>
<proteinExistence type="predicted"/>
<name>A0AAN8XL67_HALRR</name>
<organism evidence="1 2">
    <name type="scientific">Halocaridina rubra</name>
    <name type="common">Hawaiian red shrimp</name>
    <dbReference type="NCBI Taxonomy" id="373956"/>
    <lineage>
        <taxon>Eukaryota</taxon>
        <taxon>Metazoa</taxon>
        <taxon>Ecdysozoa</taxon>
        <taxon>Arthropoda</taxon>
        <taxon>Crustacea</taxon>
        <taxon>Multicrustacea</taxon>
        <taxon>Malacostraca</taxon>
        <taxon>Eumalacostraca</taxon>
        <taxon>Eucarida</taxon>
        <taxon>Decapoda</taxon>
        <taxon>Pleocyemata</taxon>
        <taxon>Caridea</taxon>
        <taxon>Atyoidea</taxon>
        <taxon>Atyidae</taxon>
        <taxon>Halocaridina</taxon>
    </lineage>
</organism>